<dbReference type="EMBL" id="CM035421">
    <property type="protein sequence ID" value="KAH7388050.1"/>
    <property type="molecule type" value="Genomic_DNA"/>
</dbReference>
<dbReference type="AlphaFoldDB" id="A0A8T2SZS6"/>
<keyword evidence="1" id="KW-0732">Signal</keyword>
<feature type="chain" id="PRO_5035879653" evidence="1">
    <location>
        <begin position="24"/>
        <end position="100"/>
    </location>
</feature>
<comment type="caution">
    <text evidence="2">The sequence shown here is derived from an EMBL/GenBank/DDBJ whole genome shotgun (WGS) entry which is preliminary data.</text>
</comment>
<keyword evidence="3" id="KW-1185">Reference proteome</keyword>
<organism evidence="2 3">
    <name type="scientific">Ceratopteris richardii</name>
    <name type="common">Triangle waterfern</name>
    <dbReference type="NCBI Taxonomy" id="49495"/>
    <lineage>
        <taxon>Eukaryota</taxon>
        <taxon>Viridiplantae</taxon>
        <taxon>Streptophyta</taxon>
        <taxon>Embryophyta</taxon>
        <taxon>Tracheophyta</taxon>
        <taxon>Polypodiopsida</taxon>
        <taxon>Polypodiidae</taxon>
        <taxon>Polypodiales</taxon>
        <taxon>Pteridineae</taxon>
        <taxon>Pteridaceae</taxon>
        <taxon>Parkerioideae</taxon>
        <taxon>Ceratopteris</taxon>
    </lineage>
</organism>
<dbReference type="Proteomes" id="UP000825935">
    <property type="component" value="Chromosome 16"/>
</dbReference>
<proteinExistence type="predicted"/>
<reference evidence="2" key="1">
    <citation type="submission" date="2021-08" db="EMBL/GenBank/DDBJ databases">
        <title>WGS assembly of Ceratopteris richardii.</title>
        <authorList>
            <person name="Marchant D.B."/>
            <person name="Chen G."/>
            <person name="Jenkins J."/>
            <person name="Shu S."/>
            <person name="Leebens-Mack J."/>
            <person name="Grimwood J."/>
            <person name="Schmutz J."/>
            <person name="Soltis P."/>
            <person name="Soltis D."/>
            <person name="Chen Z.-H."/>
        </authorList>
    </citation>
    <scope>NUCLEOTIDE SEQUENCE</scope>
    <source>
        <strain evidence="2">Whitten #5841</strain>
        <tissue evidence="2">Leaf</tissue>
    </source>
</reference>
<protein>
    <submittedName>
        <fullName evidence="2">Uncharacterized protein</fullName>
    </submittedName>
</protein>
<sequence length="100" mass="10860">MSTIRLLLLLFIACFLLISPAAGRFLFPITDSSGIPTVGMVKGVPNQQVSGVDSRGSSVVVSRYVSEKRRLLRSQADATDANVYQKDYAVATTHPPTRHP</sequence>
<evidence type="ECO:0000313" key="2">
    <source>
        <dbReference type="EMBL" id="KAH7388050.1"/>
    </source>
</evidence>
<gene>
    <name evidence="2" type="ORF">KP509_16G054900</name>
</gene>
<evidence type="ECO:0000256" key="1">
    <source>
        <dbReference type="SAM" id="SignalP"/>
    </source>
</evidence>
<name>A0A8T2SZS6_CERRI</name>
<accession>A0A8T2SZS6</accession>
<feature type="signal peptide" evidence="1">
    <location>
        <begin position="1"/>
        <end position="23"/>
    </location>
</feature>
<evidence type="ECO:0000313" key="3">
    <source>
        <dbReference type="Proteomes" id="UP000825935"/>
    </source>
</evidence>